<dbReference type="Proteomes" id="UP000030758">
    <property type="component" value="Unassembled WGS sequence"/>
</dbReference>
<gene>
    <name evidence="1" type="ORF">M514_09981</name>
</gene>
<dbReference type="AlphaFoldDB" id="A0A085MY77"/>
<organism evidence="1">
    <name type="scientific">Trichuris suis</name>
    <name type="common">pig whipworm</name>
    <dbReference type="NCBI Taxonomy" id="68888"/>
    <lineage>
        <taxon>Eukaryota</taxon>
        <taxon>Metazoa</taxon>
        <taxon>Ecdysozoa</taxon>
        <taxon>Nematoda</taxon>
        <taxon>Enoplea</taxon>
        <taxon>Dorylaimia</taxon>
        <taxon>Trichinellida</taxon>
        <taxon>Trichuridae</taxon>
        <taxon>Trichuris</taxon>
    </lineage>
</organism>
<proteinExistence type="predicted"/>
<name>A0A085MY77_9BILA</name>
<dbReference type="EMBL" id="KL367601">
    <property type="protein sequence ID" value="KFD62173.1"/>
    <property type="molecule type" value="Genomic_DNA"/>
</dbReference>
<evidence type="ECO:0000313" key="1">
    <source>
        <dbReference type="EMBL" id="KFD62173.1"/>
    </source>
</evidence>
<accession>A0A085MY77</accession>
<sequence>MGYLSMLRDHAFRKSSFPWILRLHGARCKRFHWQAMIWFIGSGILVVMCSESVSPAQGRYASVYWAAFFTIQGILYDKTKEVRFHVLPFSKGFVSDSHRISFHLHYILDYPTLEA</sequence>
<reference evidence="1" key="1">
    <citation type="journal article" date="2014" name="Nat. Genet.">
        <title>Genome and transcriptome of the porcine whipworm Trichuris suis.</title>
        <authorList>
            <person name="Jex A.R."/>
            <person name="Nejsum P."/>
            <person name="Schwarz E.M."/>
            <person name="Hu L."/>
            <person name="Young N.D."/>
            <person name="Hall R.S."/>
            <person name="Korhonen P.K."/>
            <person name="Liao S."/>
            <person name="Thamsborg S."/>
            <person name="Xia J."/>
            <person name="Xu P."/>
            <person name="Wang S."/>
            <person name="Scheerlinck J.P."/>
            <person name="Hofmann A."/>
            <person name="Sternberg P.W."/>
            <person name="Wang J."/>
            <person name="Gasser R.B."/>
        </authorList>
    </citation>
    <scope>NUCLEOTIDE SEQUENCE [LARGE SCALE GENOMIC DNA]</scope>
    <source>
        <strain evidence="1">DCEP-RM93F</strain>
    </source>
</reference>
<protein>
    <submittedName>
        <fullName evidence="1">Uncharacterized protein</fullName>
    </submittedName>
</protein>